<evidence type="ECO:0000313" key="2">
    <source>
        <dbReference type="Proteomes" id="UP000245124"/>
    </source>
</evidence>
<evidence type="ECO:0000313" key="1">
    <source>
        <dbReference type="EMBL" id="GBG16700.1"/>
    </source>
</evidence>
<keyword evidence="2" id="KW-1185">Reference proteome</keyword>
<protein>
    <submittedName>
        <fullName evidence="1">Uncharacterized protein</fullName>
    </submittedName>
</protein>
<name>A0A2R5FE76_NOSCO</name>
<comment type="caution">
    <text evidence="1">The sequence shown here is derived from an EMBL/GenBank/DDBJ whole genome shotgun (WGS) entry which is preliminary data.</text>
</comment>
<organism evidence="1 2">
    <name type="scientific">Nostoc commune NIES-4072</name>
    <dbReference type="NCBI Taxonomy" id="2005467"/>
    <lineage>
        <taxon>Bacteria</taxon>
        <taxon>Bacillati</taxon>
        <taxon>Cyanobacteriota</taxon>
        <taxon>Cyanophyceae</taxon>
        <taxon>Nostocales</taxon>
        <taxon>Nostocaceae</taxon>
        <taxon>Nostoc</taxon>
    </lineage>
</organism>
<gene>
    <name evidence="1" type="ORF">NIES4072_03460</name>
</gene>
<reference evidence="1 2" key="1">
    <citation type="submission" date="2017-06" db="EMBL/GenBank/DDBJ databases">
        <title>Genome sequencing of cyanobaciteial culture collection at National Institute for Environmental Studies (NIES).</title>
        <authorList>
            <person name="Hirose Y."/>
            <person name="Shimura Y."/>
            <person name="Fujisawa T."/>
            <person name="Nakamura Y."/>
            <person name="Kawachi M."/>
        </authorList>
    </citation>
    <scope>NUCLEOTIDE SEQUENCE [LARGE SCALE GENOMIC DNA]</scope>
    <source>
        <strain evidence="1 2">NIES-4072</strain>
    </source>
</reference>
<dbReference type="EMBL" id="BDUD01000001">
    <property type="protein sequence ID" value="GBG16700.1"/>
    <property type="molecule type" value="Genomic_DNA"/>
</dbReference>
<sequence>MVGCETIFFTGIETLELTKSLFGIEIKIMLESTKLKNISKKFAIARNCASFKENEAMRAIAYSMDLLLPGLYIWLFGFSFRLGGNIPDDIPYKYPGKIHSNTGIALVLPGYRIFTTYQGSYDPKQTSNTGASSF</sequence>
<dbReference type="AlphaFoldDB" id="A0A2R5FE76"/>
<accession>A0A2R5FE76</accession>
<proteinExistence type="predicted"/>
<dbReference type="Proteomes" id="UP000245124">
    <property type="component" value="Unassembled WGS sequence"/>
</dbReference>